<feature type="domain" description="Coenzyme F420:L-glutamate ligase-like" evidence="8">
    <location>
        <begin position="10"/>
        <end position="218"/>
    </location>
</feature>
<dbReference type="NCBIfam" id="TIGR01916">
    <property type="entry name" value="F420_cofE"/>
    <property type="match status" value="1"/>
</dbReference>
<dbReference type="InterPro" id="IPR008225">
    <property type="entry name" value="F420-0_g-glutamyl_ligase"/>
</dbReference>
<name>A0ABX5VU70_9MICO</name>
<dbReference type="Gene3D" id="3.30.1330.100">
    <property type="entry name" value="CofE-like"/>
    <property type="match status" value="1"/>
</dbReference>
<evidence type="ECO:0000313" key="10">
    <source>
        <dbReference type="Proteomes" id="UP000313948"/>
    </source>
</evidence>
<dbReference type="InterPro" id="IPR002847">
    <property type="entry name" value="F420-0_gamma-glut_ligase-dom"/>
</dbReference>
<evidence type="ECO:0000256" key="7">
    <source>
        <dbReference type="ARBA" id="ARBA00023211"/>
    </source>
</evidence>
<keyword evidence="4" id="KW-0460">Magnesium</keyword>
<evidence type="ECO:0000256" key="5">
    <source>
        <dbReference type="ARBA" id="ARBA00022958"/>
    </source>
</evidence>
<keyword evidence="1 9" id="KW-0436">Ligase</keyword>
<evidence type="ECO:0000259" key="8">
    <source>
        <dbReference type="Pfam" id="PF01996"/>
    </source>
</evidence>
<evidence type="ECO:0000313" key="9">
    <source>
        <dbReference type="EMBL" id="QDB80675.1"/>
    </source>
</evidence>
<accession>A0ABX5VU70</accession>
<dbReference type="EC" id="6.3.2.31" evidence="9"/>
<dbReference type="PANTHER" id="PTHR47917">
    <property type="match status" value="1"/>
</dbReference>
<sequence length="260" mass="27208">MIMAQAVEGVPPVTGGDDLAALLSPGLRALTWPDGSTGMVEGDVVVVASKVVAKAERRLVAARTREELEQVIAGQTVRVVAERVRPDGSTLRIVENPQGLVLAAAGVDTSDVPLGTALLLPEDPDASARALRRGLDARLGVRPGVVVTDTVGRPWREGVTDIAIGAAGIRTLQDHRGRRDGYGRELRMTVIAAADEIAAAAELVKGKADGRPVAVVRGLGHLVTREDGEGARVLARRSEDDLFREGSAEAYARGLADGRG</sequence>
<gene>
    <name evidence="9" type="primary">cofE</name>
    <name evidence="9" type="ORF">FE251_04610</name>
</gene>
<dbReference type="Gene3D" id="3.90.1660.10">
    <property type="entry name" value="CofE-like domain"/>
    <property type="match status" value="1"/>
</dbReference>
<evidence type="ECO:0000256" key="6">
    <source>
        <dbReference type="ARBA" id="ARBA00023134"/>
    </source>
</evidence>
<evidence type="ECO:0000256" key="4">
    <source>
        <dbReference type="ARBA" id="ARBA00022842"/>
    </source>
</evidence>
<keyword evidence="7" id="KW-0464">Manganese</keyword>
<organism evidence="9 10">
    <name type="scientific">Georgenia wutianyii</name>
    <dbReference type="NCBI Taxonomy" id="2585135"/>
    <lineage>
        <taxon>Bacteria</taxon>
        <taxon>Bacillati</taxon>
        <taxon>Actinomycetota</taxon>
        <taxon>Actinomycetes</taxon>
        <taxon>Micrococcales</taxon>
        <taxon>Bogoriellaceae</taxon>
        <taxon>Georgenia</taxon>
    </lineage>
</organism>
<dbReference type="SUPFAM" id="SSF144010">
    <property type="entry name" value="CofE-like"/>
    <property type="match status" value="1"/>
</dbReference>
<dbReference type="GO" id="GO:0052618">
    <property type="term" value="F:coenzyme F420-0:L-glutamate ligase activity"/>
    <property type="evidence" value="ECO:0007669"/>
    <property type="project" value="UniProtKB-EC"/>
</dbReference>
<dbReference type="PANTHER" id="PTHR47917:SF1">
    <property type="entry name" value="COENZYME F420:L-GLUTAMATE LIGASE"/>
    <property type="match status" value="1"/>
</dbReference>
<evidence type="ECO:0000256" key="3">
    <source>
        <dbReference type="ARBA" id="ARBA00022741"/>
    </source>
</evidence>
<reference evidence="9 10" key="1">
    <citation type="submission" date="2019-05" db="EMBL/GenBank/DDBJ databases">
        <title>Georgenia *** sp. nov., and Georgenia *** sp. nov., isolated from the intestinal contents of plateau pika (Ochotona curzoniae) in the Qinghai-Tibet plateau of China.</title>
        <authorList>
            <person name="Tian Z."/>
        </authorList>
    </citation>
    <scope>NUCLEOTIDE SEQUENCE [LARGE SCALE GENOMIC DNA]</scope>
    <source>
        <strain evidence="9 10">Z294</strain>
    </source>
</reference>
<dbReference type="Proteomes" id="UP000313948">
    <property type="component" value="Chromosome"/>
</dbReference>
<keyword evidence="5" id="KW-0630">Potassium</keyword>
<dbReference type="EMBL" id="CP040899">
    <property type="protein sequence ID" value="QDB80675.1"/>
    <property type="molecule type" value="Genomic_DNA"/>
</dbReference>
<keyword evidence="2" id="KW-0479">Metal-binding</keyword>
<keyword evidence="3" id="KW-0547">Nucleotide-binding</keyword>
<keyword evidence="10" id="KW-1185">Reference proteome</keyword>
<evidence type="ECO:0000256" key="2">
    <source>
        <dbReference type="ARBA" id="ARBA00022723"/>
    </source>
</evidence>
<evidence type="ECO:0000256" key="1">
    <source>
        <dbReference type="ARBA" id="ARBA00022598"/>
    </source>
</evidence>
<dbReference type="Pfam" id="PF01996">
    <property type="entry name" value="F420_ligase"/>
    <property type="match status" value="1"/>
</dbReference>
<protein>
    <submittedName>
        <fullName evidence="9">Coenzyme F420-0:L-glutamate ligase</fullName>
        <ecNumber evidence="9">6.3.2.31</ecNumber>
    </submittedName>
</protein>
<proteinExistence type="predicted"/>
<keyword evidence="6" id="KW-0342">GTP-binding</keyword>